<dbReference type="PANTHER" id="PTHR38340:SF1">
    <property type="entry name" value="S-LAYER PROTEIN"/>
    <property type="match status" value="1"/>
</dbReference>
<dbReference type="SUPFAM" id="SSF55486">
    <property type="entry name" value="Metalloproteases ('zincins'), catalytic domain"/>
    <property type="match status" value="1"/>
</dbReference>
<dbReference type="InterPro" id="IPR001343">
    <property type="entry name" value="Hemolysn_Ca-bd"/>
</dbReference>
<dbReference type="InterPro" id="IPR018247">
    <property type="entry name" value="EF_Hand_1_Ca_BS"/>
</dbReference>
<dbReference type="Pfam" id="PF00353">
    <property type="entry name" value="HemolysinCabind"/>
    <property type="match status" value="18"/>
</dbReference>
<comment type="caution">
    <text evidence="4">The sequence shown here is derived from an EMBL/GenBank/DDBJ whole genome shotgun (WGS) entry which is preliminary data.</text>
</comment>
<keyword evidence="2" id="KW-0964">Secreted</keyword>
<dbReference type="PROSITE" id="PS00018">
    <property type="entry name" value="EF_HAND_1"/>
    <property type="match status" value="1"/>
</dbReference>
<dbReference type="Proteomes" id="UP001227126">
    <property type="component" value="Unassembled WGS sequence"/>
</dbReference>
<organism evidence="4 5">
    <name type="scientific">Sedimentitalea xiamensis</name>
    <dbReference type="NCBI Taxonomy" id="3050037"/>
    <lineage>
        <taxon>Bacteria</taxon>
        <taxon>Pseudomonadati</taxon>
        <taxon>Pseudomonadota</taxon>
        <taxon>Alphaproteobacteria</taxon>
        <taxon>Rhodobacterales</taxon>
        <taxon>Paracoccaceae</taxon>
        <taxon>Sedimentitalea</taxon>
    </lineage>
</organism>
<protein>
    <submittedName>
        <fullName evidence="4">Calcium-binding protein</fullName>
    </submittedName>
</protein>
<dbReference type="InterPro" id="IPR050557">
    <property type="entry name" value="RTX_toxin/Mannuronan_C5-epim"/>
</dbReference>
<sequence length="5727" mass="603165">MAYPFQPRTAIKDATEILWTPPRTQTRLGPLPLKRRKPAAPIPRPVEPIEPRLLLSADHLVSIAAIQDGLSGSAGDDTGVIDALTYLLEHDENFAPLVPGLRHASPVDGVLNPMVHELFAMNVDVNNDGEVPDRASVVAAVNTSPAVNITGGSDDASEIYDALTIFSLSTESAAVLMDMNEDGQVSFGEAADILITSPIVDFLQAFPATYFDGASTVPTDMEVLFHGALGVTGFNFFLNTLNEPIDVSGFINVDFSGTTHVGHPSNEFVFSTNMNLDFANNWLLDLGYYAEKLEISTPLESLLSQSNYSPFPDVYVSADFDMTMTISATTSASSFVFVPGGDLGFTIDANQNLTGTTVHVGFLGMQAQSGSAFVLDLPFTAALLDPSSPEHLGFTDGSFAAGGDGEVSSSTGSLTAADELTDFNLLYDVIFDITIGAGTGAGEPDPFTITLPANDYTDQSGIDTALQSELNDELPGTGLVDVGFNGSGEMTLTLASSNSVPLGFNSQNIYSASGDLTANNAFDFTSEFSVDTHVIIVYDGNLVRRVHVTASTGSPNTGFPGVDEALRRSQFLSEVNADLQAAGLGDVTASVDGSDHLVLSTGSEPLEITRTLTLSADYRITASEFVDAADNNFAKLFDVDINPANDAFEITLDLDAKSGLTVDGGNLDTLEIVITDDLVQSNGSGGYDLFSDIVEVTDFAGVLRVDLQDQTTITDDDGDEDKFLNFAVLGSAEVINMISQLRGLADRLPTTDLLGGFDIPYVDSVIGENVDFAQLISERFIYNDDGDDETFLASENRLLRRFDDPDAGVVVLPTFGTVQELGSRLQTLGLASEDPTYRYDDEELVYPVSAELDLDPSDQLPAADFDLDLGPIGEVSVEAGIEISSKVSLKLLLGFDLSSSTAITLTGPGSPDELFLLSDLNGGDDVGITDGLAVTGAAPVDLIQGRLSDDAHFAIRVNGGTVHLVTINADRFGLNPNDDVTDDNTETADLIGDINDAIQAANATLATQIQAAEVGGRIVLRAIDGAGVDTFDVFVTPAAITGLGGFGDPAYTELGLRDSSAATVMFVGETFEPSDPNGTTTTFDIAAAGQTLTILNLDIEEANSVNDLVDRINGEIAGSVLDGLVVAFRSGQSIAFAGVDASVASITVDSADGEIGLPSSATTAGISLIGEDFLEANEDNIALRFGRLDATQDFTVRLNGAGLYTTVTVDATDTEDNTSIRDLVDDINQALDNANLDDTLIAEQVGLGQIALRAIAPDITRIEIGLNEATLLGLTASSSAEPVLHSTAASFAPGFYGPAEDTTFDLVFDTGGGDQTVTVELSEYEARDNSFVFQLVNDVDRAINEALEDGGYSRDLFGATFDGGRLVIQATDPSVLSFEVNTTDNTAAIDDLKLYEATHVVQQDEASIPDGDHTLVATNDDLLVYKSDGSIIGIDLSGDDDLADVVSSIQGGGSGLTVDYNTTRTGLSVEDGSFDGGYLFRIDSVNGSRAVYGLGLHAADVQRIAQEDQTGSGADFNLLDGVIMGDEVGKLDFEDRLFLEHDGSDPILAVNLTVSPDFNDTDGSTISANFGFVGIELTGSGALSLQLGLDLAEQKVTLARFFDALSTDLNGDGEVDVFDLTEVLEFPDLEVVDGDDADSDIDDSLVFSVALGGGGTLPSGLSLGGSAEIVLTLVNPGNPFNFSGAFDAGSAVAADTINIIGHGFLEGSHVTYDAGGGTAIDGLTDGNRYYVHKVDNDNIQLAATESALEGGLYLDLAAGSGNAHMFYGPVAPIIDVTYSNLDALAQFQDVTFDNVLGALVALRDFLLEYAGNEILQREIPIIGVTFDDLIGVAKTFGDAVDDIVNNPPPNLQALTQKIRESFGLPEGPSIIDLELADDNDGGGPGGDGDASDLLKIALNLSRALSEPLDVDLSLDGITDNPLPGLSLVANADLNVAGEVDAILTAGIDLDDDGGSDALGEVFLFTHEDDTHLNLSLDASAVNLFFNGSLGPLGVAIIDGDAAIQLGLDLSTDDDADTRVSLSDIGAAFSAFDLILGPATFDLTFPVFFPTQSDYLGDIRVDIELDSSDFSFIVNQFTMPEIDPSVFLNFDLLSSANLLIEAIDLLLDTLQGVMSGEILGVKLPVIGDSLEGGSEFLEDMRVNLIDPLFDLIENTALTEESLAELIQGLFVSLLGPGLNNIDLPSMPDFIEDALNALNVPVIQTGLKMFGNGISDFDALKALLPLTYFDEFGVEIPTLTDFGDVDSLQWDFFFEDTYAPEVNLDFDLSLIPALGLSFDGDLVAEFHYEFGFGVGISYDDGAYIDLSGDDDLLFSAKAGFSPGANLHGALGFLAFDATGGADGNGDGIDDSNIVSAEFIIDLDDGDNGRLSFYEMGDLDIDVMFDPSADLNIMLNLGFNTDLLPPVVAGIMPALEGTLAFHWDPAAMSLFDDGFDFGLEHGRDYLRIDDVALDLGSFIGDFLGPIVSQIQEYTEPLQPIIDILTAPIPGVSDLAGRPIALVDIAAEFGEFDPSLIYAIADLISFVNSIPADADSVKLSLGSFTIFGSGILSSDQLTDPTFDFAQATSEGGDLFDTFAGMLDDNTIIQGFSDIFDDVTGALNDIGGLLSGGGGANDPTSAVTSVLGGEYDTGEYGFDFPFLKDPTQIFGALMGRPMVLITYDLAPFKVEFTWEQSFMIYGPLWGKIGVGIGFLADFAFGYDTLGVQRFAEGNFENPLDLVAGFYISDTANPDGSGPDVPELQLVGEFSLGAELNAGIASAGIEAAIIFTANFDLNDPDGDGRVRINEILGNFLYELNYGDPLLAPVAIFDISAELAFQIRAYLKILLAKFTFDITPQITLFEFSIEFDREPILATERGDNGILLHMGPNAAARLHGNTNDIAELFHIRDDGNDVLIWAPELGVGEGAAQRYSGDFIIGYGGEYNDLLQVHDDIGMPVFFEGGSGADTIDVAAGSGGGILRGNDGADSIYGGSGRELIEGGEGNDFIDGGAARDLIFGDLASITLVPGSGAASTSFGYKAAFGKLESDEALTYRRISASFSDKDGDDTIQGGEDGDVIFGGGGSDRIGGDGAYNVLDDLSGADLIFGDLARMLFAETGSFELLEIRSTDNLNDSPDTIYAHGGDDTVYGGGGDDMIDGGYGEDVIYGERGFDQLWGGADADTIRGGDQDDVIYGFREDTAPGYLAGVGDDGADVIFGDDNNDFIRGNPGNDIIEGGRGADIIFGDEDNDEIYGQAGPDFIFGGADNDSADGGAGNDIIFGDDGLLAYFDFGSLPTAASFVSRTGHEIDGDGHRLIGDVALTELPFAAEDGNPRTLDLALTVFRNTDGHDYVVGGEGDDLGFGGAGDDTMFGDFDPADPPSGPIPADEDILIGDAGRVQFAFRLRQFIASDSAGDDTYSYDDIISGNRGSDILIGGRGADEMFGRGDYDGGPLGEDATVSDEDVMIGDNGQIEYLLENPLDDTLDPIVSRIQRIATTDNSNATGGSDTMSGDESNDIMLGGADGDVMTGNDASDVIIGDNGEVLYGDAVGSDPARPGLDYVRSLDGGVGGMDTVSGGGDKDIVIGGSFADTIRGDNSLSNQADANPDEDVLIGDQGEVLFNDTLFDPADLVEGAIPEGVTPLPLIVRIETTDDDAGLFPNANVGQDTIEGNEAIDVILGGGAGDILRGNEDDDIIVGDEGILVYSDFDSSHDLLGSPTMAEMQFGYAAPALDDDPFSLDFIITKAFDLGGNDTIFGNENDDIAIGGTGADVMLGDNDEGLPNVYDVLSAQAGQDILIGDQGRVTLYDSADSFAGNITRIETIDLAETDGDGDEIHGNDRADIIIGGVNGAGAANPDLLFGEAKLPGHVGTAGEDVILGDEGILRFDVATAEAILGAGDASNATLDRIQTFKTGTTTGGGFLGGQDLIFGNGGGDVAMGGTAGDLIWGDLYYGDGTLTALIDSDNPGSLPGADSLLGDGGDMRFDGFDVFNGALNGDTVTILTSAETGQGGMDTIEGNEAGDIILGGFNDDTLFGESDHHLTVMSTGVGMAAGSDIILGDNGELTWILNADTIANRPDVSNVDLGAFPHDLDRIATIDPNLGGYDRIEGNGAGDTIIGGTFTDLIYGDSPDGEEGSISAVIETDAETDAADGDDLIFGDHAKVYPNIDTGAQPVFINNYFFSIFTLEEHDGLGDVLFGNGAHDIMIGGQGDDLMWGNDGDDDMIGGHNVALGDDDLDPLDAATQAGIEAQFGATAFPGAVLGDLNPAVNKEFNDYMDGGVDDDVMTGDNAIVIRKLDDLSPRFRMLGDTTQPLHIMDSYVLEGLAYADFGFHANIGADSSHLDMDLVRKVYLLDHDEATYQDALNRDPADLDQDGRRFGNDIMVGGLDDDEMWGQLGDDIIQGDGALTVMAEGGQPVLGYDPAQGADPSFDALQMADIDGGDYRLTFSVFEDLDDGNDYVEGNGGSDRIYGGLGQDDIVGGSSTLFFFDQDPNYNGSPFGETYRPDGADLIYGGSGNPNVLLRNGEFGGGNDGDIAIGAEVAFDGLDTIVTEDIRHARDADAIFGDNAEIYQIVTAPDTPAVYNYESVVDTGWDTTAVDSGYTPLGETIRVRAFNLVDYGYEYVTEGASAFERNDFLRFLTSARGAGDLIYGETGDDILFGMTGNDVIFGNSEDDDLIGGIGIDFLLGGTGRDGILGDDGLILTSRNIAGLGEALHGVGMLDPDQGPLKPNEEVNTNAINAIIETPGNIQRAVINVEGELNKSVQLFAFRTDDVELSELDSFNKGWRFNDIIFGGLGQDFIHAGDGDDAVSGAEALPTYYNGDGLGFELVNDVLVAQQTTTNVTVPTGPAGFSVVADLPFWNLDTGTAFAPFNPGDILRFEDRGNASEFALYDEFFPRRKIMLDISDPTAPTVIEAIDGYAGDASNDWNGNVINFILNFDQTEGPLGYDFIDDDAALPTDGDDRIFGDLANDWIGGGTGRDHMWGGRGDDLLNMDDDHDSGQGGTHPHQPEPDALDNTQSDEYQAYADIAYGGAGRDVLILNTGADRAIDWVGEFNSYLVPFSPFGAFHISRTVQPQLPEFLYALSDSDGADVMARTDPGGVIQPSVPDAELYVDQKLFDSRTDDPDPVRNYEPFGEIGLVLQHDRDWQDQTGAPADPQPGNLQGQREIMRRELFIDETTGPGGGNGGGNPNALVSFAADVGSWSVQSGAYKASPDVVGGETVSIHHLDKTMPNYVEVLVSTTVEKDKQGYNSNAYIIFDYQSETDFKFAGYDAGLDKIRIGHRTEAGWVVDVQSNMQLTHGTEYNLTLVLHGGAATIYVNNGNATSFSFNEALNTGLLGLGTDNAKASFDDWQVQKLPPVITKTVSDDFESGSGYQALAGDWTLAAGSLTGNPGADDYAVATQTLDVQVFARLWIEAQIATEGTAGLAFDAADSENFKFAALDVGNDEILIGHVKDGRIAIDTSIDFDLSSTGHQFEVSLHGGSVNVEVDGTVALSHVFASIVTDGDAGLFAIDGASYDDAALKTDDPQYIGGQSLTAASLPLSEVGIDAALTRDALSSAIADARLRWEAKGADVGQLASFDPSRFLIADIPGAELARHMGNGTILVDGTAAGFGWESFDLASVLEHEIGHGLGHAHSEDGVMQSHLAAESSMPLRPFGAPTVIQSHDILLFDPDDGDFAYLDRLDPAVSGDGEDFIDLLSEDELAMIDVAALQKARGELPETHVAERAERAAPAGSGQKFDLIGDLLSMRL</sequence>
<evidence type="ECO:0000256" key="2">
    <source>
        <dbReference type="ARBA" id="ARBA00022525"/>
    </source>
</evidence>
<dbReference type="EMBL" id="JASNJE010000042">
    <property type="protein sequence ID" value="MDK3075585.1"/>
    <property type="molecule type" value="Genomic_DNA"/>
</dbReference>
<gene>
    <name evidence="4" type="ORF">QO034_21185</name>
</gene>
<reference evidence="4 5" key="1">
    <citation type="submission" date="2023-05" db="EMBL/GenBank/DDBJ databases">
        <title>Sedimentitalea sp. nov. JM2-8.</title>
        <authorList>
            <person name="Huang J."/>
        </authorList>
    </citation>
    <scope>NUCLEOTIDE SEQUENCE [LARGE SCALE GENOMIC DNA]</scope>
    <source>
        <strain evidence="4 5">JM2-8</strain>
    </source>
</reference>
<dbReference type="Gene3D" id="2.60.120.560">
    <property type="entry name" value="Exo-inulinase, domain 1"/>
    <property type="match status" value="2"/>
</dbReference>
<dbReference type="Gene3D" id="2.150.10.10">
    <property type="entry name" value="Serralysin-like metalloprotease, C-terminal"/>
    <property type="match status" value="5"/>
</dbReference>
<evidence type="ECO:0000313" key="5">
    <source>
        <dbReference type="Proteomes" id="UP001227126"/>
    </source>
</evidence>
<dbReference type="RefSeq" id="WP_284487509.1">
    <property type="nucleotide sequence ID" value="NZ_JASNJE010000042.1"/>
</dbReference>
<feature type="region of interest" description="Disordered" evidence="3">
    <location>
        <begin position="23"/>
        <end position="44"/>
    </location>
</feature>
<dbReference type="NCBIfam" id="NF012209">
    <property type="entry name" value="LEPR-8K"/>
    <property type="match status" value="1"/>
</dbReference>
<dbReference type="InterPro" id="IPR053786">
    <property type="entry name" value="LEPRxLL_CS"/>
</dbReference>
<dbReference type="SUPFAM" id="SSF51120">
    <property type="entry name" value="beta-Roll"/>
    <property type="match status" value="5"/>
</dbReference>
<evidence type="ECO:0000256" key="1">
    <source>
        <dbReference type="ARBA" id="ARBA00004613"/>
    </source>
</evidence>
<accession>A0ABT7FKP5</accession>
<dbReference type="PRINTS" id="PR00313">
    <property type="entry name" value="CABNDNGRPT"/>
</dbReference>
<keyword evidence="5" id="KW-1185">Reference proteome</keyword>
<feature type="region of interest" description="Disordered" evidence="3">
    <location>
        <begin position="4959"/>
        <end position="4991"/>
    </location>
</feature>
<evidence type="ECO:0000256" key="3">
    <source>
        <dbReference type="SAM" id="MobiDB-lite"/>
    </source>
</evidence>
<comment type="subcellular location">
    <subcellularLocation>
        <location evidence="1">Secreted</location>
    </subcellularLocation>
</comment>
<dbReference type="InterPro" id="IPR018511">
    <property type="entry name" value="Hemolysin-typ_Ca-bd_CS"/>
</dbReference>
<dbReference type="PANTHER" id="PTHR38340">
    <property type="entry name" value="S-LAYER PROTEIN"/>
    <property type="match status" value="1"/>
</dbReference>
<dbReference type="InterPro" id="IPR011049">
    <property type="entry name" value="Serralysin-like_metalloprot_C"/>
</dbReference>
<dbReference type="PROSITE" id="PS00330">
    <property type="entry name" value="HEMOLYSIN_CALCIUM"/>
    <property type="match status" value="5"/>
</dbReference>
<proteinExistence type="predicted"/>
<evidence type="ECO:0000313" key="4">
    <source>
        <dbReference type="EMBL" id="MDK3075585.1"/>
    </source>
</evidence>
<name>A0ABT7FKP5_9RHOB</name>